<keyword evidence="4" id="KW-1185">Reference proteome</keyword>
<feature type="domain" description="Macro" evidence="2">
    <location>
        <begin position="74"/>
        <end position="272"/>
    </location>
</feature>
<sequence>MFFSLEIAEPEASRNRQLHESPGAFGPGSNSGANPVNHGEEGRNMTDDPTHKPLKKHEHQGEVGPAARQVQGGRGIQCYVLSGGVKVVVCRGDITKEDADVLVTATNGYLNHDGGVAAALSREGGPELQKESQDLVRKHGEYASWATVMTTGGRLKCKKLIHIVRPVQIKENGSEKSSLKKSVLSALQLADDNKFQSISMPCIRLGISEVSISECAEAIATVKKEKEWQLPVEVDVNGLEKLHCRKVFFVNLLPWDKENSEAALLVLWRVRS</sequence>
<dbReference type="InterPro" id="IPR002589">
    <property type="entry name" value="Macro_dom"/>
</dbReference>
<feature type="compositionally biased region" description="Basic and acidic residues" evidence="1">
    <location>
        <begin position="38"/>
        <end position="51"/>
    </location>
</feature>
<evidence type="ECO:0000313" key="3">
    <source>
        <dbReference type="Ensembl" id="ENSGMOP00000045684.1"/>
    </source>
</evidence>
<dbReference type="PANTHER" id="PTHR11106">
    <property type="entry name" value="GANGLIOSIDE INDUCED DIFFERENTIATION ASSOCIATED PROTEIN 2-RELATED"/>
    <property type="match status" value="1"/>
</dbReference>
<evidence type="ECO:0000256" key="1">
    <source>
        <dbReference type="SAM" id="MobiDB-lite"/>
    </source>
</evidence>
<dbReference type="Pfam" id="PF01661">
    <property type="entry name" value="Macro"/>
    <property type="match status" value="1"/>
</dbReference>
<name>A0A8C5BKZ0_GADMO</name>
<evidence type="ECO:0000313" key="4">
    <source>
        <dbReference type="Proteomes" id="UP000694546"/>
    </source>
</evidence>
<protein>
    <recommendedName>
        <fullName evidence="2">Macro domain-containing protein</fullName>
    </recommendedName>
</protein>
<dbReference type="PROSITE" id="PS51154">
    <property type="entry name" value="MACRO"/>
    <property type="match status" value="1"/>
</dbReference>
<reference evidence="3" key="1">
    <citation type="submission" date="2025-08" db="UniProtKB">
        <authorList>
            <consortium name="Ensembl"/>
        </authorList>
    </citation>
    <scope>IDENTIFICATION</scope>
</reference>
<dbReference type="GeneTree" id="ENSGT00940000154311"/>
<organism evidence="3 4">
    <name type="scientific">Gadus morhua</name>
    <name type="common">Atlantic cod</name>
    <dbReference type="NCBI Taxonomy" id="8049"/>
    <lineage>
        <taxon>Eukaryota</taxon>
        <taxon>Metazoa</taxon>
        <taxon>Chordata</taxon>
        <taxon>Craniata</taxon>
        <taxon>Vertebrata</taxon>
        <taxon>Euteleostomi</taxon>
        <taxon>Actinopterygii</taxon>
        <taxon>Neopterygii</taxon>
        <taxon>Teleostei</taxon>
        <taxon>Neoteleostei</taxon>
        <taxon>Acanthomorphata</taxon>
        <taxon>Zeiogadaria</taxon>
        <taxon>Gadariae</taxon>
        <taxon>Gadiformes</taxon>
        <taxon>Gadoidei</taxon>
        <taxon>Gadidae</taxon>
        <taxon>Gadus</taxon>
    </lineage>
</organism>
<dbReference type="Ensembl" id="ENSGMOT00000068565.1">
    <property type="protein sequence ID" value="ENSGMOP00000045684.1"/>
    <property type="gene ID" value="ENSGMOG00000028477.1"/>
</dbReference>
<dbReference type="SUPFAM" id="SSF52949">
    <property type="entry name" value="Macro domain-like"/>
    <property type="match status" value="1"/>
</dbReference>
<accession>A0A8C5BKZ0</accession>
<dbReference type="PANTHER" id="PTHR11106:SF111">
    <property type="entry name" value="MACRO DOMAIN-CONTAINING PROTEIN"/>
    <property type="match status" value="1"/>
</dbReference>
<dbReference type="Proteomes" id="UP000694546">
    <property type="component" value="Chromosome 17"/>
</dbReference>
<feature type="region of interest" description="Disordered" evidence="1">
    <location>
        <begin position="1"/>
        <end position="68"/>
    </location>
</feature>
<reference evidence="3" key="2">
    <citation type="submission" date="2025-09" db="UniProtKB">
        <authorList>
            <consortium name="Ensembl"/>
        </authorList>
    </citation>
    <scope>IDENTIFICATION</scope>
</reference>
<dbReference type="InterPro" id="IPR043472">
    <property type="entry name" value="Macro_dom-like"/>
</dbReference>
<evidence type="ECO:0000259" key="2">
    <source>
        <dbReference type="PROSITE" id="PS51154"/>
    </source>
</evidence>
<dbReference type="AlphaFoldDB" id="A0A8C5BKZ0"/>
<dbReference type="SMART" id="SM00506">
    <property type="entry name" value="A1pp"/>
    <property type="match status" value="1"/>
</dbReference>
<proteinExistence type="predicted"/>
<dbReference type="Gene3D" id="3.40.220.10">
    <property type="entry name" value="Leucine Aminopeptidase, subunit E, domain 1"/>
    <property type="match status" value="1"/>
</dbReference>